<dbReference type="SUPFAM" id="SSF53167">
    <property type="entry name" value="Purine and uridine phosphorylases"/>
    <property type="match status" value="1"/>
</dbReference>
<feature type="repeat" description="ANK" evidence="2">
    <location>
        <begin position="870"/>
        <end position="902"/>
    </location>
</feature>
<evidence type="ECO:0000256" key="2">
    <source>
        <dbReference type="PROSITE-ProRule" id="PRU00023"/>
    </source>
</evidence>
<dbReference type="InterPro" id="IPR056884">
    <property type="entry name" value="NPHP3-like_N"/>
</dbReference>
<dbReference type="AlphaFoldDB" id="A0A6V8HPR5"/>
<evidence type="ECO:0000256" key="1">
    <source>
        <dbReference type="ARBA" id="ARBA00022737"/>
    </source>
</evidence>
<reference evidence="6" key="1">
    <citation type="journal article" date="2015" name="Genome Announc.">
        <title>Draft genome sequence of Talaromyces cellulolyticus strain Y-94, a source of lignocellulosic biomass-degrading enzymes.</title>
        <authorList>
            <person name="Fujii T."/>
            <person name="Koike H."/>
            <person name="Sawayama S."/>
            <person name="Yano S."/>
            <person name="Inoue H."/>
        </authorList>
    </citation>
    <scope>NUCLEOTIDE SEQUENCE [LARGE SCALE GENOMIC DNA]</scope>
    <source>
        <strain evidence="6">Y-94</strain>
    </source>
</reference>
<dbReference type="InterPro" id="IPR002110">
    <property type="entry name" value="Ankyrin_rpt"/>
</dbReference>
<dbReference type="SUPFAM" id="SSF48403">
    <property type="entry name" value="Ankyrin repeat"/>
    <property type="match status" value="1"/>
</dbReference>
<dbReference type="Pfam" id="PF12796">
    <property type="entry name" value="Ank_2"/>
    <property type="match status" value="1"/>
</dbReference>
<dbReference type="PROSITE" id="PS50088">
    <property type="entry name" value="ANK_REPEAT"/>
    <property type="match status" value="3"/>
</dbReference>
<evidence type="ECO:0000313" key="5">
    <source>
        <dbReference type="EMBL" id="GAM43663.1"/>
    </source>
</evidence>
<dbReference type="SMART" id="SM00248">
    <property type="entry name" value="ANK"/>
    <property type="match status" value="3"/>
</dbReference>
<dbReference type="GO" id="GO:0009116">
    <property type="term" value="P:nucleoside metabolic process"/>
    <property type="evidence" value="ECO:0007669"/>
    <property type="project" value="InterPro"/>
</dbReference>
<organism evidence="5 6">
    <name type="scientific">Talaromyces pinophilus</name>
    <name type="common">Penicillium pinophilum</name>
    <dbReference type="NCBI Taxonomy" id="128442"/>
    <lineage>
        <taxon>Eukaryota</taxon>
        <taxon>Fungi</taxon>
        <taxon>Dikarya</taxon>
        <taxon>Ascomycota</taxon>
        <taxon>Pezizomycotina</taxon>
        <taxon>Eurotiomycetes</taxon>
        <taxon>Eurotiomycetidae</taxon>
        <taxon>Eurotiales</taxon>
        <taxon>Trichocomaceae</taxon>
        <taxon>Talaromyces</taxon>
        <taxon>Talaromyces sect. Talaromyces</taxon>
    </lineage>
</organism>
<dbReference type="InterPro" id="IPR036770">
    <property type="entry name" value="Ankyrin_rpt-contain_sf"/>
</dbReference>
<proteinExistence type="predicted"/>
<dbReference type="Gene3D" id="3.40.50.1580">
    <property type="entry name" value="Nucleoside phosphorylase domain"/>
    <property type="match status" value="1"/>
</dbReference>
<feature type="domain" description="Nephrocystin 3-like N-terminal" evidence="4">
    <location>
        <begin position="289"/>
        <end position="461"/>
    </location>
</feature>
<dbReference type="InterPro" id="IPR027417">
    <property type="entry name" value="P-loop_NTPase"/>
</dbReference>
<dbReference type="Proteomes" id="UP000053095">
    <property type="component" value="Unassembled WGS sequence"/>
</dbReference>
<dbReference type="InterPro" id="IPR035994">
    <property type="entry name" value="Nucleoside_phosphorylase_sf"/>
</dbReference>
<feature type="repeat" description="ANK" evidence="2">
    <location>
        <begin position="837"/>
        <end position="869"/>
    </location>
</feature>
<dbReference type="Gene3D" id="1.25.40.20">
    <property type="entry name" value="Ankyrin repeat-containing domain"/>
    <property type="match status" value="1"/>
</dbReference>
<dbReference type="PROSITE" id="PS50297">
    <property type="entry name" value="ANK_REP_REGION"/>
    <property type="match status" value="3"/>
</dbReference>
<feature type="domain" description="GPI inositol-deacylase winged helix" evidence="3">
    <location>
        <begin position="580"/>
        <end position="651"/>
    </location>
</feature>
<evidence type="ECO:0000313" key="6">
    <source>
        <dbReference type="Proteomes" id="UP000053095"/>
    </source>
</evidence>
<dbReference type="PANTHER" id="PTHR46082">
    <property type="entry name" value="ATP/GTP-BINDING PROTEIN-RELATED"/>
    <property type="match status" value="1"/>
</dbReference>
<gene>
    <name evidence="5" type="ORF">TCE0_060r18655</name>
</gene>
<keyword evidence="1" id="KW-0677">Repeat</keyword>
<name>A0A6V8HPR5_TALPI</name>
<dbReference type="InterPro" id="IPR054471">
    <property type="entry name" value="GPIID_WHD"/>
</dbReference>
<keyword evidence="2" id="KW-0040">ANK repeat</keyword>
<dbReference type="Pfam" id="PF22939">
    <property type="entry name" value="WHD_GPIID"/>
    <property type="match status" value="1"/>
</dbReference>
<dbReference type="PANTHER" id="PTHR46082:SF11">
    <property type="entry name" value="AAA+ ATPASE DOMAIN-CONTAINING PROTEIN-RELATED"/>
    <property type="match status" value="1"/>
</dbReference>
<dbReference type="Gene3D" id="3.40.50.300">
    <property type="entry name" value="P-loop containing nucleotide triphosphate hydrolases"/>
    <property type="match status" value="1"/>
</dbReference>
<comment type="caution">
    <text evidence="5">The sequence shown here is derived from an EMBL/GenBank/DDBJ whole genome shotgun (WGS) entry which is preliminary data.</text>
</comment>
<dbReference type="InterPro" id="IPR053137">
    <property type="entry name" value="NLR-like"/>
</dbReference>
<sequence>MVGIGGGVPSADADIRLGDVVVSKPTGTSGGVIQYDYGKAIRDGQFERTGMLNKPPLVLLTAVSRLQAAHMLRPSRIPEFISEIVIKYPIMKDKFTYPSDAQDLLFDGKYDHATSGDTCANCDTSDQVRRVARVNHDPAIHYGLIGSANQVMKDGRKRDHLAQQLGILCFEMEAAGLMDNFPCLVIRGICDYADSHKHKEWQPYAAVTAAAYAKELLSIIHGKQLLDTPTASMTDSFYHRREITAETKSATSGAVQRSRHQDYEKLFARISSYDHEKAHRRLSHKRFTDTTQWFLKHTDFEAWFTEKSISNLWCSGKIGSGKTMIATAVVDAAKYCNSALPTATVFFYCQNEQYESLQASAILSSFIKQLCEFLWRSSRLFPTGFLEELQKFFGIDRIVPDFEDLKDLFMQIVYHVPNTIYVIDGIDALDGKNSKRLLKLIQSIFCGRKSLEGSRILLFSRDHIEGYINISTFIPGIRQISTSANVTGDIERFIEVSVIDRTMHRRLTDDGQLLEELKKALLTESTGMFLWVYLQLEIIWSTCFTDAEIRLALSQLPKDLEETYQYCVQRINLQDNRTVKILKWVSFAAKPLHIEELKEAVAFDILDTAWDPEKVPQPDFIIGCCANLVVLDPTDYCVRFAHSSVKQYLTKRRDVYLLPWYPFSEDQGQLECGEFCVAYLSFSNFSMSVEKHEHQQTSAAVPNPASLAGEAIGSTLRHFFRIPKQDTGSTTISIPRIRTASKPKASQFKFLNYAIMNWAPQTRCIKQSSPVWDKFQQLATNLNETWNFHPWIIPGAVVDFVAKSKITPLWLASANGHDNVVSLLIRNEANIEARDDLGRTSLCRAAAEGHYLVVELLVRNGANIEATDNLGWTPLCRAAKNKHVSVVELLVENGALINHEQMITVLGGMEGEKSTIIKQMLIPQRRTQAIQTGRDDLSTQIYFTRSSRKFTLRSTDSNFIHEKA</sequence>
<feature type="repeat" description="ANK" evidence="2">
    <location>
        <begin position="804"/>
        <end position="836"/>
    </location>
</feature>
<keyword evidence="6" id="KW-1185">Reference proteome</keyword>
<evidence type="ECO:0000259" key="3">
    <source>
        <dbReference type="Pfam" id="PF22939"/>
    </source>
</evidence>
<dbReference type="SUPFAM" id="SSF52540">
    <property type="entry name" value="P-loop containing nucleoside triphosphate hydrolases"/>
    <property type="match status" value="1"/>
</dbReference>
<accession>A0A6V8HPR5</accession>
<dbReference type="EMBL" id="DF933856">
    <property type="protein sequence ID" value="GAM43663.1"/>
    <property type="molecule type" value="Genomic_DNA"/>
</dbReference>
<protein>
    <submittedName>
        <fullName evidence="5">Ankyrin repeat-containing protein</fullName>
    </submittedName>
</protein>
<dbReference type="GO" id="GO:0003824">
    <property type="term" value="F:catalytic activity"/>
    <property type="evidence" value="ECO:0007669"/>
    <property type="project" value="InterPro"/>
</dbReference>
<dbReference type="Pfam" id="PF24883">
    <property type="entry name" value="NPHP3_N"/>
    <property type="match status" value="1"/>
</dbReference>
<evidence type="ECO:0000259" key="4">
    <source>
        <dbReference type="Pfam" id="PF24883"/>
    </source>
</evidence>